<organism evidence="2 3">
    <name type="scientific">Parthenolecanium corni</name>
    <dbReference type="NCBI Taxonomy" id="536013"/>
    <lineage>
        <taxon>Eukaryota</taxon>
        <taxon>Metazoa</taxon>
        <taxon>Ecdysozoa</taxon>
        <taxon>Arthropoda</taxon>
        <taxon>Hexapoda</taxon>
        <taxon>Insecta</taxon>
        <taxon>Pterygota</taxon>
        <taxon>Neoptera</taxon>
        <taxon>Paraneoptera</taxon>
        <taxon>Hemiptera</taxon>
        <taxon>Sternorrhyncha</taxon>
        <taxon>Coccoidea</taxon>
        <taxon>Coccidae</taxon>
        <taxon>Parthenolecanium</taxon>
    </lineage>
</organism>
<feature type="region of interest" description="Disordered" evidence="1">
    <location>
        <begin position="714"/>
        <end position="761"/>
    </location>
</feature>
<feature type="compositionally biased region" description="Polar residues" evidence="1">
    <location>
        <begin position="192"/>
        <end position="207"/>
    </location>
</feature>
<feature type="compositionally biased region" description="Basic and acidic residues" evidence="1">
    <location>
        <begin position="319"/>
        <end position="329"/>
    </location>
</feature>
<dbReference type="AlphaFoldDB" id="A0AAN9T8W3"/>
<feature type="region of interest" description="Disordered" evidence="1">
    <location>
        <begin position="351"/>
        <end position="416"/>
    </location>
</feature>
<feature type="compositionally biased region" description="Polar residues" evidence="1">
    <location>
        <begin position="747"/>
        <end position="761"/>
    </location>
</feature>
<feature type="compositionally biased region" description="Low complexity" evidence="1">
    <location>
        <begin position="958"/>
        <end position="975"/>
    </location>
</feature>
<feature type="compositionally biased region" description="Polar residues" evidence="1">
    <location>
        <begin position="654"/>
        <end position="672"/>
    </location>
</feature>
<feature type="region of interest" description="Disordered" evidence="1">
    <location>
        <begin position="651"/>
        <end position="684"/>
    </location>
</feature>
<feature type="region of interest" description="Disordered" evidence="1">
    <location>
        <begin position="953"/>
        <end position="975"/>
    </location>
</feature>
<evidence type="ECO:0000256" key="1">
    <source>
        <dbReference type="SAM" id="MobiDB-lite"/>
    </source>
</evidence>
<sequence length="975" mass="108673">MYDVKVNVVDHYFRPRLETDTCLINHSKILEFIRAEIRSEELRNIFDDLQEGTFARPPPQCYQVHGQLIDRYFDLLMGALKYNCRRAAESRNIELESQLFDYKAYEVDSKGYQAAMTIIDKTKRTLNVYELTKFLNDLDFDQSRPAVSMERVDQSSLNLSKPRVIADALKRISLSPTEEETKDDVSSAEMRSPSTEKVNPHVLSSSLKSDRNLKDTVDVRQEDISITQNLKEPSTESTPRENLDIQVEIPTAESISRDVMKTASDDDSSSKTSNVQISKSKKKRKKRKKRGASSMSHQADVDKSSASIAEKSDVQTSPEEQHLEKKSSVEKASPFSNVPRNQLLIYSITSPKQSLSDSTLIPIHDDRVGQKQESTSTTEIQENDSSPSISSYTSEDDEGSADSKPREMQIRIIKRNPSARVNIPLASISEIKNPTELLETLSKKKDESPDTGCGLHESVDKNLLTADLENTSSSKPYQVDQNLNTIICQDPQQTNKKCKEELKYESSETGVVSGLADGAEKHKLVVSHEASSIKPKQPSNQMLEKDQSKSSEQTKASYEKSKTTSAVKTQLPSKEVIKTAYKMLGKIKPGSVMSSVPDRLKTPPDWLQEFTERTAQQIDKMLEDLALGKRTPGAVDLKKVHKKVTLYLNPAPNPTYTVTTSPSAQPKSQGSIETDVAEASATKASNSTFGTAASLNVNVTTSAVETKITASHLTTSVVSREKSSTRQEAPDLTESSPAVRKSKSRKSTTPPEVSTDESSNLPWPRSKNACIIIPKIKSESRVDDLWKYALHSVPDSLLTALKSLQSWRNKTNVEVQTYSCSGHQTSPDPPLPDFQDAFESVLNRESWNSLPSRRESLPPIILPQRPDSVLFQHQLREQNRLRRLNLSSYRRSLRIKPFFLSTVSASPLETVYEERRSTSVEYENASCDACGEIIPLCLLGDESTLTAVSTEEKYADLSTISSSDSDTETNSSISD</sequence>
<feature type="compositionally biased region" description="Basic residues" evidence="1">
    <location>
        <begin position="279"/>
        <end position="291"/>
    </location>
</feature>
<keyword evidence="3" id="KW-1185">Reference proteome</keyword>
<dbReference type="EMBL" id="JBBCAQ010000035">
    <property type="protein sequence ID" value="KAK7578007.1"/>
    <property type="molecule type" value="Genomic_DNA"/>
</dbReference>
<dbReference type="Proteomes" id="UP001367676">
    <property type="component" value="Unassembled WGS sequence"/>
</dbReference>
<proteinExistence type="predicted"/>
<feature type="compositionally biased region" description="Basic and acidic residues" evidence="1">
    <location>
        <begin position="255"/>
        <end position="264"/>
    </location>
</feature>
<feature type="compositionally biased region" description="Basic and acidic residues" evidence="1">
    <location>
        <begin position="719"/>
        <end position="729"/>
    </location>
</feature>
<reference evidence="2 3" key="1">
    <citation type="submission" date="2024-03" db="EMBL/GenBank/DDBJ databases">
        <title>Adaptation during the transition from Ophiocordyceps entomopathogen to insect associate is accompanied by gene loss and intensified selection.</title>
        <authorList>
            <person name="Ward C.M."/>
            <person name="Onetto C.A."/>
            <person name="Borneman A.R."/>
        </authorList>
    </citation>
    <scope>NUCLEOTIDE SEQUENCE [LARGE SCALE GENOMIC DNA]</scope>
    <source>
        <strain evidence="2">AWRI1</strain>
        <tissue evidence="2">Single Adult Female</tissue>
    </source>
</reference>
<comment type="caution">
    <text evidence="2">The sequence shown here is derived from an EMBL/GenBank/DDBJ whole genome shotgun (WGS) entry which is preliminary data.</text>
</comment>
<gene>
    <name evidence="2" type="ORF">V9T40_010212</name>
</gene>
<evidence type="ECO:0000313" key="3">
    <source>
        <dbReference type="Proteomes" id="UP001367676"/>
    </source>
</evidence>
<feature type="region of interest" description="Disordered" evidence="1">
    <location>
        <begin position="175"/>
        <end position="336"/>
    </location>
</feature>
<feature type="compositionally biased region" description="Polar residues" evidence="1">
    <location>
        <begin position="224"/>
        <end position="237"/>
    </location>
</feature>
<protein>
    <submittedName>
        <fullName evidence="2">Uncharacterized protein</fullName>
    </submittedName>
</protein>
<feature type="compositionally biased region" description="Polar residues" evidence="1">
    <location>
        <begin position="371"/>
        <end position="393"/>
    </location>
</feature>
<accession>A0AAN9T8W3</accession>
<feature type="region of interest" description="Disordered" evidence="1">
    <location>
        <begin position="527"/>
        <end position="569"/>
    </location>
</feature>
<evidence type="ECO:0000313" key="2">
    <source>
        <dbReference type="EMBL" id="KAK7578007.1"/>
    </source>
</evidence>
<feature type="compositionally biased region" description="Basic and acidic residues" evidence="1">
    <location>
        <begin position="208"/>
        <end position="223"/>
    </location>
</feature>
<name>A0AAN9T8W3_9HEMI</name>